<sequence length="136" mass="15656">MGIEINEDTKKMADLLRSGNTMLNKACPVCNNPLFRKKSGETFCPICNRKVLIVKNEINQNSKTIKKKTIDNKKQEEQNYNSDNVTLNLLKSVLFKKIEWITQQLKSETQTHSIEIYTNILSNILNILNKLPSFDP</sequence>
<dbReference type="PANTHER" id="PTHR16537:SF1">
    <property type="entry name" value="PROTEIN ZNRD2"/>
    <property type="match status" value="1"/>
</dbReference>
<proteinExistence type="predicted"/>
<dbReference type="InterPro" id="IPR009563">
    <property type="entry name" value="SSSCA1"/>
</dbReference>
<accession>A0A0F9G6E1</accession>
<dbReference type="PANTHER" id="PTHR16537">
    <property type="entry name" value="SJOEGREN SYNDROME/SCLERODERMA AUTOANTIGEN 1"/>
    <property type="match status" value="1"/>
</dbReference>
<evidence type="ECO:0008006" key="2">
    <source>
        <dbReference type="Google" id="ProtNLM"/>
    </source>
</evidence>
<comment type="caution">
    <text evidence="1">The sequence shown here is derived from an EMBL/GenBank/DDBJ whole genome shotgun (WGS) entry which is preliminary data.</text>
</comment>
<protein>
    <recommendedName>
        <fullName evidence="2">Sjogrens syndrome scleroderma autoantigen 1</fullName>
    </recommendedName>
</protein>
<dbReference type="AlphaFoldDB" id="A0A0F9G6E1"/>
<evidence type="ECO:0000313" key="1">
    <source>
        <dbReference type="EMBL" id="KKL86026.1"/>
    </source>
</evidence>
<dbReference type="Pfam" id="PF06677">
    <property type="entry name" value="Auto_anti-p27"/>
    <property type="match status" value="1"/>
</dbReference>
<gene>
    <name evidence="1" type="ORF">LCGC14_1948860</name>
</gene>
<dbReference type="InterPro" id="IPR051888">
    <property type="entry name" value="UPF0148_domain"/>
</dbReference>
<organism evidence="1">
    <name type="scientific">marine sediment metagenome</name>
    <dbReference type="NCBI Taxonomy" id="412755"/>
    <lineage>
        <taxon>unclassified sequences</taxon>
        <taxon>metagenomes</taxon>
        <taxon>ecological metagenomes</taxon>
    </lineage>
</organism>
<reference evidence="1" key="1">
    <citation type="journal article" date="2015" name="Nature">
        <title>Complex archaea that bridge the gap between prokaryotes and eukaryotes.</title>
        <authorList>
            <person name="Spang A."/>
            <person name="Saw J.H."/>
            <person name="Jorgensen S.L."/>
            <person name="Zaremba-Niedzwiedzka K."/>
            <person name="Martijn J."/>
            <person name="Lind A.E."/>
            <person name="van Eijk R."/>
            <person name="Schleper C."/>
            <person name="Guy L."/>
            <person name="Ettema T.J."/>
        </authorList>
    </citation>
    <scope>NUCLEOTIDE SEQUENCE</scope>
</reference>
<dbReference type="EMBL" id="LAZR01021234">
    <property type="protein sequence ID" value="KKL86026.1"/>
    <property type="molecule type" value="Genomic_DNA"/>
</dbReference>
<name>A0A0F9G6E1_9ZZZZ</name>